<dbReference type="Proteomes" id="UP000007435">
    <property type="component" value="Chromosome"/>
</dbReference>
<dbReference type="InterPro" id="IPR028204">
    <property type="entry name" value="Tricorn_C1"/>
</dbReference>
<dbReference type="HOGENOM" id="CLU_048401_0_0_10"/>
<dbReference type="OrthoDB" id="6397760at2"/>
<evidence type="ECO:0000259" key="1">
    <source>
        <dbReference type="SMART" id="SM00245"/>
    </source>
</evidence>
<dbReference type="PANTHER" id="PTHR11261:SF3">
    <property type="entry name" value="RETINOL-BINDING PROTEIN 3"/>
    <property type="match status" value="1"/>
</dbReference>
<organism evidence="2 3">
    <name type="scientific">Leadbetterella byssophila (strain DSM 17132 / JCM 16389 / KACC 11308 / NBRC 106382 / 4M15)</name>
    <dbReference type="NCBI Taxonomy" id="649349"/>
    <lineage>
        <taxon>Bacteria</taxon>
        <taxon>Pseudomonadati</taxon>
        <taxon>Bacteroidota</taxon>
        <taxon>Cytophagia</taxon>
        <taxon>Cytophagales</taxon>
        <taxon>Leadbetterellaceae</taxon>
        <taxon>Leadbetterella</taxon>
    </lineage>
</organism>
<evidence type="ECO:0000313" key="2">
    <source>
        <dbReference type="EMBL" id="ADQ16477.1"/>
    </source>
</evidence>
<accession>E4RZD8</accession>
<dbReference type="Gene3D" id="3.90.226.10">
    <property type="entry name" value="2-enoyl-CoA Hydratase, Chain A, domain 1"/>
    <property type="match status" value="1"/>
</dbReference>
<dbReference type="PANTHER" id="PTHR11261">
    <property type="entry name" value="INTERPHOTORECEPTOR RETINOID-BINDING PROTEIN"/>
    <property type="match status" value="1"/>
</dbReference>
<dbReference type="RefSeq" id="WP_013407529.1">
    <property type="nucleotide sequence ID" value="NC_014655.1"/>
</dbReference>
<proteinExistence type="predicted"/>
<dbReference type="AlphaFoldDB" id="E4RZD8"/>
<dbReference type="PROSITE" id="PS51257">
    <property type="entry name" value="PROKAR_LIPOPROTEIN"/>
    <property type="match status" value="1"/>
</dbReference>
<dbReference type="SMART" id="SM00245">
    <property type="entry name" value="TSPc"/>
    <property type="match status" value="1"/>
</dbReference>
<dbReference type="InterPro" id="IPR029045">
    <property type="entry name" value="ClpP/crotonase-like_dom_sf"/>
</dbReference>
<reference evidence="2 3" key="2">
    <citation type="journal article" date="2011" name="Stand. Genomic Sci.">
        <title>Complete genome sequence of Leadbetterella byssophila type strain (4M15).</title>
        <authorList>
            <person name="Abt B."/>
            <person name="Teshima H."/>
            <person name="Lucas S."/>
            <person name="Lapidus A."/>
            <person name="Del Rio T.G."/>
            <person name="Nolan M."/>
            <person name="Tice H."/>
            <person name="Cheng J.F."/>
            <person name="Pitluck S."/>
            <person name="Liolios K."/>
            <person name="Pagani I."/>
            <person name="Ivanova N."/>
            <person name="Mavromatis K."/>
            <person name="Pati A."/>
            <person name="Tapia R."/>
            <person name="Han C."/>
            <person name="Goodwin L."/>
            <person name="Chen A."/>
            <person name="Palaniappan K."/>
            <person name="Land M."/>
            <person name="Hauser L."/>
            <person name="Chang Y.J."/>
            <person name="Jeffries C.D."/>
            <person name="Rohde M."/>
            <person name="Goker M."/>
            <person name="Tindall B.J."/>
            <person name="Detter J.C."/>
            <person name="Woyke T."/>
            <person name="Bristow J."/>
            <person name="Eisen J.A."/>
            <person name="Markowitz V."/>
            <person name="Hugenholtz P."/>
            <person name="Klenk H.P."/>
            <person name="Kyrpides N.C."/>
        </authorList>
    </citation>
    <scope>NUCLEOTIDE SEQUENCE [LARGE SCALE GENOMIC DNA]</scope>
    <source>
        <strain evidence="3">DSM 17132 / JCM 16389 / KACC 11308 / NBRC 106382 / 4M15</strain>
    </source>
</reference>
<gene>
    <name evidence="2" type="ordered locus">Lbys_0715</name>
</gene>
<evidence type="ECO:0000313" key="3">
    <source>
        <dbReference type="Proteomes" id="UP000007435"/>
    </source>
</evidence>
<feature type="domain" description="Tail specific protease" evidence="1">
    <location>
        <begin position="92"/>
        <end position="304"/>
    </location>
</feature>
<protein>
    <submittedName>
        <fullName evidence="2">Peptidase S41</fullName>
    </submittedName>
</protein>
<dbReference type="eggNOG" id="COG0793">
    <property type="taxonomic scope" value="Bacteria"/>
</dbReference>
<dbReference type="SUPFAM" id="SSF52096">
    <property type="entry name" value="ClpP/crotonase"/>
    <property type="match status" value="1"/>
</dbReference>
<reference key="1">
    <citation type="submission" date="2010-11" db="EMBL/GenBank/DDBJ databases">
        <title>The complete genome of Leadbetterella byssophila DSM 17132.</title>
        <authorList>
            <consortium name="US DOE Joint Genome Institute (JGI-PGF)"/>
            <person name="Lucas S."/>
            <person name="Copeland A."/>
            <person name="Lapidus A."/>
            <person name="Glavina del Rio T."/>
            <person name="Dalin E."/>
            <person name="Tice H."/>
            <person name="Bruce D."/>
            <person name="Goodwin L."/>
            <person name="Pitluck S."/>
            <person name="Kyrpides N."/>
            <person name="Mavromatis K."/>
            <person name="Ivanova N."/>
            <person name="Teshima H."/>
            <person name="Brettin T."/>
            <person name="Detter J.C."/>
            <person name="Han C."/>
            <person name="Tapia R."/>
            <person name="Land M."/>
            <person name="Hauser L."/>
            <person name="Markowitz V."/>
            <person name="Cheng J.-F."/>
            <person name="Hugenholtz P."/>
            <person name="Woyke T."/>
            <person name="Wu D."/>
            <person name="Tindall B."/>
            <person name="Pomrenke H.G."/>
            <person name="Brambilla E."/>
            <person name="Klenk H.-P."/>
            <person name="Eisen J.A."/>
        </authorList>
    </citation>
    <scope>NUCLEOTIDE SEQUENCE [LARGE SCALE GENOMIC DNA]</scope>
    <source>
        <strain>DSM 17132</strain>
    </source>
</reference>
<dbReference type="EMBL" id="CP002305">
    <property type="protein sequence ID" value="ADQ16477.1"/>
    <property type="molecule type" value="Genomic_DNA"/>
</dbReference>
<dbReference type="GO" id="GO:0008236">
    <property type="term" value="F:serine-type peptidase activity"/>
    <property type="evidence" value="ECO:0007669"/>
    <property type="project" value="InterPro"/>
</dbReference>
<dbReference type="KEGG" id="lby:Lbys_0715"/>
<dbReference type="Pfam" id="PF03572">
    <property type="entry name" value="Peptidase_S41"/>
    <property type="match status" value="1"/>
</dbReference>
<name>E4RZD8_LEAB4</name>
<dbReference type="InterPro" id="IPR005151">
    <property type="entry name" value="Tail-specific_protease"/>
</dbReference>
<dbReference type="STRING" id="649349.Lbys_0715"/>
<dbReference type="GO" id="GO:0006508">
    <property type="term" value="P:proteolysis"/>
    <property type="evidence" value="ECO:0007669"/>
    <property type="project" value="InterPro"/>
</dbReference>
<dbReference type="Gene3D" id="3.30.750.44">
    <property type="match status" value="1"/>
</dbReference>
<dbReference type="Pfam" id="PF14684">
    <property type="entry name" value="Tricorn_C1"/>
    <property type="match status" value="1"/>
</dbReference>
<dbReference type="CDD" id="cd07563">
    <property type="entry name" value="Peptidase_S41_IRBP"/>
    <property type="match status" value="1"/>
</dbReference>
<sequence>MKKLIVILSLGLVSCQYEPEPQKSPMEIFENLWETFYNEYAPFEEREVDWEALYDVYHTKVTNSASDDELFAILSEMLAHLDDGHVTLTAPGKPIFNANTIIRNKVDDDLFRLEVVKSYLESRKEGDGYFYGKLKGEDIAYIYFEHVAENFFVLNTFLSEFPKVKGYVLDLRHNEGGDFTYSFSEIGRFTDKKVSIFKSKTKNGKVTYTDWHEWSVFPKGTYINTPVVVLTDRYTISAGERTVMALREFPTVTVVGDTTSGAHGTMIGRELANGWFYSLVPQKVLMSDEKSYEGIGIAPDIRVINRKDELRRGIENTLDYTIKYINEAKNR</sequence>
<keyword evidence="3" id="KW-1185">Reference proteome</keyword>